<organism evidence="2 3">
    <name type="scientific">Psychrosphaera saromensis</name>
    <dbReference type="NCBI Taxonomy" id="716813"/>
    <lineage>
        <taxon>Bacteria</taxon>
        <taxon>Pseudomonadati</taxon>
        <taxon>Pseudomonadota</taxon>
        <taxon>Gammaproteobacteria</taxon>
        <taxon>Alteromonadales</taxon>
        <taxon>Pseudoalteromonadaceae</taxon>
        <taxon>Psychrosphaera</taxon>
    </lineage>
</organism>
<comment type="caution">
    <text evidence="2">The sequence shown here is derived from an EMBL/GenBank/DDBJ whole genome shotgun (WGS) entry which is preliminary data.</text>
</comment>
<proteinExistence type="predicted"/>
<sequence length="253" mass="28467">MEITHNALKETATAQAQRQSKQVEVSKSSTSNLNDAVSRVQTLANDIYTASEHIPSVTYDRPLTVTERDPAANLLLDKMAQTIDSGGELPTKLASVKPKYEKMMGEIAVEQPSLANKYWGFSVDENDKLVVSGDITEDERIYLEDKLNSNDDIVRLTKDIPEIFMKGQEYDRGYYENEQGKYWGKYDVTQENFKDIVDIKALLESGNGPMAQGTWNDFDGFAYMNELRTQLARNADIIPSKSLKVTYELNGGK</sequence>
<feature type="compositionally biased region" description="Polar residues" evidence="1">
    <location>
        <begin position="12"/>
        <end position="32"/>
    </location>
</feature>
<name>A0A2S7UYC0_9GAMM</name>
<gene>
    <name evidence="2" type="ORF">BTO11_15875</name>
</gene>
<dbReference type="AlphaFoldDB" id="A0A2S7UYC0"/>
<evidence type="ECO:0000256" key="1">
    <source>
        <dbReference type="SAM" id="MobiDB-lite"/>
    </source>
</evidence>
<protein>
    <submittedName>
        <fullName evidence="2">Uncharacterized protein</fullName>
    </submittedName>
</protein>
<reference evidence="2 3" key="1">
    <citation type="submission" date="2016-12" db="EMBL/GenBank/DDBJ databases">
        <title>Diversity of luminous bacteria.</title>
        <authorList>
            <person name="Yoshizawa S."/>
            <person name="Kogure K."/>
        </authorList>
    </citation>
    <scope>NUCLEOTIDE SEQUENCE [LARGE SCALE GENOMIC DNA]</scope>
    <source>
        <strain evidence="2 3">SA4-48</strain>
    </source>
</reference>
<keyword evidence="3" id="KW-1185">Reference proteome</keyword>
<dbReference type="EMBL" id="MSCH01000003">
    <property type="protein sequence ID" value="PQJ54987.1"/>
    <property type="molecule type" value="Genomic_DNA"/>
</dbReference>
<feature type="region of interest" description="Disordered" evidence="1">
    <location>
        <begin position="1"/>
        <end position="32"/>
    </location>
</feature>
<dbReference type="RefSeq" id="WP_105053511.1">
    <property type="nucleotide sequence ID" value="NZ_BMYG01000001.1"/>
</dbReference>
<evidence type="ECO:0000313" key="3">
    <source>
        <dbReference type="Proteomes" id="UP000239007"/>
    </source>
</evidence>
<dbReference type="OrthoDB" id="6310938at2"/>
<accession>A0A2S7UYC0</accession>
<dbReference type="Proteomes" id="UP000239007">
    <property type="component" value="Unassembled WGS sequence"/>
</dbReference>
<evidence type="ECO:0000313" key="2">
    <source>
        <dbReference type="EMBL" id="PQJ54987.1"/>
    </source>
</evidence>